<evidence type="ECO:0000256" key="8">
    <source>
        <dbReference type="ARBA" id="ARBA00023268"/>
    </source>
</evidence>
<evidence type="ECO:0000313" key="12">
    <source>
        <dbReference type="Proteomes" id="UP000499080"/>
    </source>
</evidence>
<dbReference type="SUPFAM" id="SSF55048">
    <property type="entry name" value="Probable ACP-binding domain of malonyl-CoA ACP transacylase"/>
    <property type="match status" value="1"/>
</dbReference>
<dbReference type="GO" id="GO:0004312">
    <property type="term" value="F:fatty acid synthase activity"/>
    <property type="evidence" value="ECO:0007669"/>
    <property type="project" value="TreeGrafter"/>
</dbReference>
<keyword evidence="7" id="KW-0275">Fatty acid biosynthesis</keyword>
<evidence type="ECO:0000256" key="5">
    <source>
        <dbReference type="ARBA" id="ARBA00023002"/>
    </source>
</evidence>
<dbReference type="EMBL" id="BGPR01012548">
    <property type="protein sequence ID" value="GBN56586.1"/>
    <property type="molecule type" value="Genomic_DNA"/>
</dbReference>
<dbReference type="PANTHER" id="PTHR43775">
    <property type="entry name" value="FATTY ACID SYNTHASE"/>
    <property type="match status" value="1"/>
</dbReference>
<reference evidence="11 12" key="1">
    <citation type="journal article" date="2019" name="Sci. Rep.">
        <title>Orb-weaving spider Araneus ventricosus genome elucidates the spidroin gene catalogue.</title>
        <authorList>
            <person name="Kono N."/>
            <person name="Nakamura H."/>
            <person name="Ohtoshi R."/>
            <person name="Moran D.A.P."/>
            <person name="Shinohara A."/>
            <person name="Yoshida Y."/>
            <person name="Fujiwara M."/>
            <person name="Mori M."/>
            <person name="Tomita M."/>
            <person name="Arakawa K."/>
        </authorList>
    </citation>
    <scope>NUCLEOTIDE SEQUENCE [LARGE SCALE GENOMIC DNA]</scope>
</reference>
<accession>A0A4Y2Q2Q1</accession>
<keyword evidence="5" id="KW-0560">Oxidoreductase</keyword>
<dbReference type="InterPro" id="IPR049552">
    <property type="entry name" value="PKS_DH_N"/>
</dbReference>
<dbReference type="SMART" id="SM00827">
    <property type="entry name" value="PKS_AT"/>
    <property type="match status" value="1"/>
</dbReference>
<dbReference type="PROSITE" id="PS52019">
    <property type="entry name" value="PKS_MFAS_DH"/>
    <property type="match status" value="1"/>
</dbReference>
<evidence type="ECO:0000256" key="1">
    <source>
        <dbReference type="ARBA" id="ARBA00022450"/>
    </source>
</evidence>
<sequence length="1073" mass="120200">MTIYVKPCLQFILAVKAPYKDLCFLKSLKAYENKLTLEDRPVWYIFPGMGSQWPCMAKKLMNLEVFASSIRKSAELLKPYGLDLIDLVTNVVTNESNSRKIIPAFVSIAAVQVALVDALNEIGISPDGIIGHSVGELGCAYADGSFTAEQTVLAAFWKGKAVEDSNLQTGAMAALGMTWSQVNKCCPKDIFPACHNAEDSVTISGPKDSMKVFVDALKAENVFVREVDSCGYAFHSQYVLPAVEKLQTALEKVIPSPKPRTSRWISSSYPKQEWDDPSAKLAGPSYIVKNFVAPVLFHEALLHVPKDAIVIEIAPHHLLQAILKRVIGPHAEYVGLMKRNVDNTVHLLSSLGRLYTAGLNPDIEKLYPQVQFPVPKGTPMISPLIKWDHSESWCVAKWDKNANRSQMITEVNVGSDESPDKYILDHRIDGRCLYPVAGYLVLVWKVLAEIKGTDVMSLPVTFEEVKIHRAAVLSREASTNFLVEITNAGEFEISEGDMTVCSGRIYSQEESVRTDSSELLKSNDFKSLPLNQNDIYKELKLRGYDYGPTFQGLAGADIEGTKGLLKWTGEWVVFLDTMLQVSILGSPKRALCLPTRIQNIKIDPILHKTVMNSALKECNGVPVFHDENTKRIISGGVVFKDLKTSFAPRRIQSKQIPLLEEYRFIPYNETKMLCNSVEETLGRYIHVCSSVANAILELFVMNKDKTYDVMKGFKEADELIASYFKSYTDNHVLLKSLSGIINAATSKDLIRHVKNYVNIYLSERDNDILSQTMLQENPLRTVMDVVLENAASRRLKILEIADTSLPLSTKISETVQTFGDLNVKYLIAHSKPDLLEKSNLPSRNFELSSWDPKSALPFKDIDLCVMKFLNHHSEEHRQILENVLATLKDNGFVLLLQRTCLVPAEIILSAVGETVLPIHTESDLEETFIDLKLQVICKKSDSLASTMYLLRKSPDIPYEDIVIPVIEDKYEKWVDELSEQITIASTSSDPKRIWLVSEASNNCGIIGLVNCLRQEPGGSSIRCVFANEATTKLPEFNLKNQFYQDIAQKNLTMNVFKRGSWGSFRHLTMSESK</sequence>
<dbReference type="InterPro" id="IPR049391">
    <property type="entry name" value="FAS_pseudo-KR"/>
</dbReference>
<dbReference type="Gene3D" id="3.40.366.10">
    <property type="entry name" value="Malonyl-Coenzyme A Acyl Carrier Protein, domain 2"/>
    <property type="match status" value="1"/>
</dbReference>
<evidence type="ECO:0000256" key="4">
    <source>
        <dbReference type="ARBA" id="ARBA00022857"/>
    </source>
</evidence>
<feature type="region of interest" description="N-terminal hotdog fold" evidence="9">
    <location>
        <begin position="389"/>
        <end position="512"/>
    </location>
</feature>
<dbReference type="GO" id="GO:0006633">
    <property type="term" value="P:fatty acid biosynthetic process"/>
    <property type="evidence" value="ECO:0007669"/>
    <property type="project" value="UniProtKB-UniPathway"/>
</dbReference>
<evidence type="ECO:0000313" key="11">
    <source>
        <dbReference type="EMBL" id="GBN56586.1"/>
    </source>
</evidence>
<feature type="active site" description="Proton donor; for dehydratase activity" evidence="9">
    <location>
        <position position="576"/>
    </location>
</feature>
<protein>
    <submittedName>
        <fullName evidence="11">Fatty acid synthase</fullName>
    </submittedName>
</protein>
<dbReference type="Gene3D" id="3.10.129.110">
    <property type="entry name" value="Polyketide synthase dehydratase"/>
    <property type="match status" value="1"/>
</dbReference>
<dbReference type="InterPro" id="IPR001227">
    <property type="entry name" value="Ac_transferase_dom_sf"/>
</dbReference>
<feature type="active site" description="Proton acceptor; for dehydratase activity" evidence="9">
    <location>
        <position position="426"/>
    </location>
</feature>
<dbReference type="GO" id="GO:0016491">
    <property type="term" value="F:oxidoreductase activity"/>
    <property type="evidence" value="ECO:0007669"/>
    <property type="project" value="UniProtKB-KW"/>
</dbReference>
<dbReference type="UniPathway" id="UPA00094"/>
<dbReference type="Pfam" id="PF21149">
    <property type="entry name" value="FAS_pseudo-KR"/>
    <property type="match status" value="1"/>
</dbReference>
<feature type="domain" description="PKS/mFAS DH" evidence="10">
    <location>
        <begin position="389"/>
        <end position="648"/>
    </location>
</feature>
<dbReference type="InterPro" id="IPR016036">
    <property type="entry name" value="Malonyl_transacylase_ACP-bd"/>
</dbReference>
<keyword evidence="12" id="KW-1185">Reference proteome</keyword>
<dbReference type="OrthoDB" id="6420545at2759"/>
<keyword evidence="3" id="KW-0276">Fatty acid metabolism</keyword>
<evidence type="ECO:0000256" key="9">
    <source>
        <dbReference type="PROSITE-ProRule" id="PRU01363"/>
    </source>
</evidence>
<evidence type="ECO:0000256" key="6">
    <source>
        <dbReference type="ARBA" id="ARBA00023098"/>
    </source>
</evidence>
<organism evidence="11 12">
    <name type="scientific">Araneus ventricosus</name>
    <name type="common">Orbweaver spider</name>
    <name type="synonym">Epeira ventricosa</name>
    <dbReference type="NCBI Taxonomy" id="182803"/>
    <lineage>
        <taxon>Eukaryota</taxon>
        <taxon>Metazoa</taxon>
        <taxon>Ecdysozoa</taxon>
        <taxon>Arthropoda</taxon>
        <taxon>Chelicerata</taxon>
        <taxon>Arachnida</taxon>
        <taxon>Araneae</taxon>
        <taxon>Araneomorphae</taxon>
        <taxon>Entelegynae</taxon>
        <taxon>Araneoidea</taxon>
        <taxon>Araneidae</taxon>
        <taxon>Araneus</taxon>
    </lineage>
</organism>
<dbReference type="SUPFAM" id="SSF52151">
    <property type="entry name" value="FabD/lysophospholipase-like"/>
    <property type="match status" value="1"/>
</dbReference>
<dbReference type="PANTHER" id="PTHR43775:SF7">
    <property type="entry name" value="FATTY ACID SYNTHASE"/>
    <property type="match status" value="1"/>
</dbReference>
<dbReference type="Gene3D" id="3.40.50.720">
    <property type="entry name" value="NAD(P)-binding Rossmann-like Domain"/>
    <property type="match status" value="1"/>
</dbReference>
<dbReference type="InterPro" id="IPR016035">
    <property type="entry name" value="Acyl_Trfase/lysoPLipase"/>
</dbReference>
<evidence type="ECO:0000256" key="7">
    <source>
        <dbReference type="ARBA" id="ARBA00023160"/>
    </source>
</evidence>
<keyword evidence="4" id="KW-0521">NADP</keyword>
<proteinExistence type="predicted"/>
<keyword evidence="6" id="KW-0443">Lipid metabolism</keyword>
<feature type="region of interest" description="C-terminal hotdog fold" evidence="9">
    <location>
        <begin position="527"/>
        <end position="648"/>
    </location>
</feature>
<dbReference type="InterPro" id="IPR014043">
    <property type="entry name" value="Acyl_transferase_dom"/>
</dbReference>
<name>A0A4Y2Q2Q1_ARAVE</name>
<dbReference type="InterPro" id="IPR029063">
    <property type="entry name" value="SAM-dependent_MTases_sf"/>
</dbReference>
<comment type="caution">
    <text evidence="11">The sequence shown here is derived from an EMBL/GenBank/DDBJ whole genome shotgun (WGS) entry which is preliminary data.</text>
</comment>
<gene>
    <name evidence="11" type="primary">FASN_12</name>
    <name evidence="11" type="ORF">AVEN_71697_1</name>
</gene>
<dbReference type="Pfam" id="PF21089">
    <property type="entry name" value="PKS_DH_N"/>
    <property type="match status" value="1"/>
</dbReference>
<keyword evidence="1" id="KW-0596">Phosphopantetheine</keyword>
<dbReference type="InterPro" id="IPR050091">
    <property type="entry name" value="PKS_NRPS_Biosynth_Enz"/>
</dbReference>
<dbReference type="Proteomes" id="UP000499080">
    <property type="component" value="Unassembled WGS sequence"/>
</dbReference>
<dbReference type="Gene3D" id="3.40.50.150">
    <property type="entry name" value="Vaccinia Virus protein VP39"/>
    <property type="match status" value="1"/>
</dbReference>
<keyword evidence="8" id="KW-0511">Multifunctional enzyme</keyword>
<keyword evidence="2" id="KW-0444">Lipid biosynthesis</keyword>
<evidence type="ECO:0000256" key="3">
    <source>
        <dbReference type="ARBA" id="ARBA00022832"/>
    </source>
</evidence>
<evidence type="ECO:0000256" key="2">
    <source>
        <dbReference type="ARBA" id="ARBA00022516"/>
    </source>
</evidence>
<dbReference type="Pfam" id="PF00698">
    <property type="entry name" value="Acyl_transf_1"/>
    <property type="match status" value="1"/>
</dbReference>
<dbReference type="AlphaFoldDB" id="A0A4Y2Q2Q1"/>
<dbReference type="Gene3D" id="3.30.70.3290">
    <property type="match status" value="1"/>
</dbReference>
<dbReference type="InterPro" id="IPR049900">
    <property type="entry name" value="PKS_mFAS_DH"/>
</dbReference>
<evidence type="ECO:0000259" key="10">
    <source>
        <dbReference type="PROSITE" id="PS52019"/>
    </source>
</evidence>
<dbReference type="InterPro" id="IPR042104">
    <property type="entry name" value="PKS_dehydratase_sf"/>
</dbReference>